<comment type="caution">
    <text evidence="1">The sequence shown here is derived from an EMBL/GenBank/DDBJ whole genome shotgun (WGS) entry which is preliminary data.</text>
</comment>
<reference evidence="1" key="1">
    <citation type="submission" date="2021-02" db="EMBL/GenBank/DDBJ databases">
        <authorList>
            <person name="Nowell W R."/>
        </authorList>
    </citation>
    <scope>NUCLEOTIDE SEQUENCE</scope>
</reference>
<protein>
    <submittedName>
        <fullName evidence="1">Uncharacterized protein</fullName>
    </submittedName>
</protein>
<name>A0A8S2KPX7_9BILA</name>
<evidence type="ECO:0000313" key="2">
    <source>
        <dbReference type="Proteomes" id="UP000676336"/>
    </source>
</evidence>
<feature type="non-terminal residue" evidence="1">
    <location>
        <position position="1"/>
    </location>
</feature>
<gene>
    <name evidence="1" type="ORF">SMN809_LOCUS4629</name>
</gene>
<proteinExistence type="predicted"/>
<sequence length="435" mass="50496">MSSLEFPDLVYPEYLICNDQPHEILLDQWPTTTMDLAVDKNFVMQKISSSQYASTLRATAPPFAYSIATEHLTHMNKYTLSTKYKNNSNRLIAKHNHLIYVTKKNQLNIQSLLNNTYDDLWSNTVEHLAHVEQRKHTIQSSTSIKLLDCTVEDEQILNIALADQKGLSLYSYSPTTETSTLTSHIETPEHTSILSLTFNPYIPSNAILIDKNHRTYLLDDGVFTYLHQQTDEKTFLSDIPRQVYLDWDASPFLYTIADSHHGSCLLFDIRLRNESFKEIFTIGNNHPYLAKTEIIRGYKTSAVNPYQHVFITDYSLIIIDSRMANRPAIHSRHELLRPPTAFTQMRYNDQHIIFINDEFNTNVLEYNTDTHRRLIQTCPSWELCPMSNSRMYLINNNNHTNEDLLFAKSIYFDIPIRDMVAVPNPNNTKSFLLFQ</sequence>
<dbReference type="EMBL" id="CAJOBI010001090">
    <property type="protein sequence ID" value="CAF3862614.1"/>
    <property type="molecule type" value="Genomic_DNA"/>
</dbReference>
<organism evidence="1 2">
    <name type="scientific">Rotaria magnacalcarata</name>
    <dbReference type="NCBI Taxonomy" id="392030"/>
    <lineage>
        <taxon>Eukaryota</taxon>
        <taxon>Metazoa</taxon>
        <taxon>Spiralia</taxon>
        <taxon>Gnathifera</taxon>
        <taxon>Rotifera</taxon>
        <taxon>Eurotatoria</taxon>
        <taxon>Bdelloidea</taxon>
        <taxon>Philodinida</taxon>
        <taxon>Philodinidae</taxon>
        <taxon>Rotaria</taxon>
    </lineage>
</organism>
<dbReference type="Proteomes" id="UP000676336">
    <property type="component" value="Unassembled WGS sequence"/>
</dbReference>
<accession>A0A8S2KPX7</accession>
<evidence type="ECO:0000313" key="1">
    <source>
        <dbReference type="EMBL" id="CAF3862614.1"/>
    </source>
</evidence>
<dbReference type="AlphaFoldDB" id="A0A8S2KPX7"/>